<gene>
    <name evidence="2" type="ORF">CLUP02_03889</name>
</gene>
<evidence type="ECO:0000313" key="2">
    <source>
        <dbReference type="EMBL" id="UQC78412.1"/>
    </source>
</evidence>
<protein>
    <submittedName>
        <fullName evidence="2">Uncharacterized protein</fullName>
    </submittedName>
</protein>
<keyword evidence="1" id="KW-0732">Signal</keyword>
<feature type="chain" id="PRO_5040445093" evidence="1">
    <location>
        <begin position="21"/>
        <end position="80"/>
    </location>
</feature>
<dbReference type="RefSeq" id="XP_049140049.1">
    <property type="nucleotide sequence ID" value="XM_049282906.1"/>
</dbReference>
<evidence type="ECO:0000256" key="1">
    <source>
        <dbReference type="SAM" id="SignalP"/>
    </source>
</evidence>
<sequence length="80" mass="9440">MLLVSMVCFLGWLWLHVVERLSNMHYGLETFRGFRRLMKSISRLALHILLAKLYLLYQAEHITKVLVYQSQSQSSLPLFT</sequence>
<dbReference type="GeneID" id="73337916"/>
<organism evidence="2 3">
    <name type="scientific">Colletotrichum lupini</name>
    <dbReference type="NCBI Taxonomy" id="145971"/>
    <lineage>
        <taxon>Eukaryota</taxon>
        <taxon>Fungi</taxon>
        <taxon>Dikarya</taxon>
        <taxon>Ascomycota</taxon>
        <taxon>Pezizomycotina</taxon>
        <taxon>Sordariomycetes</taxon>
        <taxon>Hypocreomycetidae</taxon>
        <taxon>Glomerellales</taxon>
        <taxon>Glomerellaceae</taxon>
        <taxon>Colletotrichum</taxon>
        <taxon>Colletotrichum acutatum species complex</taxon>
    </lineage>
</organism>
<dbReference type="Proteomes" id="UP000830671">
    <property type="component" value="Chromosome 2"/>
</dbReference>
<dbReference type="KEGG" id="clup:CLUP02_03889"/>
<keyword evidence="3" id="KW-1185">Reference proteome</keyword>
<name>A0A9Q8WD63_9PEZI</name>
<proteinExistence type="predicted"/>
<reference evidence="2" key="1">
    <citation type="journal article" date="2021" name="Mol. Plant Microbe Interact.">
        <title>Complete Genome Sequence of the Plant-Pathogenic Fungus Colletotrichum lupini.</title>
        <authorList>
            <person name="Baroncelli R."/>
            <person name="Pensec F."/>
            <person name="Da Lio D."/>
            <person name="Boufleur T."/>
            <person name="Vicente I."/>
            <person name="Sarrocco S."/>
            <person name="Picot A."/>
            <person name="Baraldi E."/>
            <person name="Sukno S."/>
            <person name="Thon M."/>
            <person name="Le Floch G."/>
        </authorList>
    </citation>
    <scope>NUCLEOTIDE SEQUENCE</scope>
    <source>
        <strain evidence="2">IMI 504893</strain>
    </source>
</reference>
<feature type="signal peptide" evidence="1">
    <location>
        <begin position="1"/>
        <end position="20"/>
    </location>
</feature>
<dbReference type="AlphaFoldDB" id="A0A9Q8WD63"/>
<evidence type="ECO:0000313" key="3">
    <source>
        <dbReference type="Proteomes" id="UP000830671"/>
    </source>
</evidence>
<dbReference type="EMBL" id="CP019474">
    <property type="protein sequence ID" value="UQC78412.1"/>
    <property type="molecule type" value="Genomic_DNA"/>
</dbReference>
<accession>A0A9Q8WD63</accession>